<evidence type="ECO:0000259" key="5">
    <source>
        <dbReference type="PROSITE" id="PS51898"/>
    </source>
</evidence>
<protein>
    <submittedName>
        <fullName evidence="6">Integrase</fullName>
    </submittedName>
</protein>
<dbReference type="GO" id="GO:0006310">
    <property type="term" value="P:DNA recombination"/>
    <property type="evidence" value="ECO:0007669"/>
    <property type="project" value="UniProtKB-KW"/>
</dbReference>
<dbReference type="InterPro" id="IPR002104">
    <property type="entry name" value="Integrase_catalytic"/>
</dbReference>
<dbReference type="GO" id="GO:0003677">
    <property type="term" value="F:DNA binding"/>
    <property type="evidence" value="ECO:0007669"/>
    <property type="project" value="UniProtKB-KW"/>
</dbReference>
<evidence type="ECO:0000256" key="3">
    <source>
        <dbReference type="ARBA" id="ARBA00023125"/>
    </source>
</evidence>
<name>A0A0R2CNG1_9LACO</name>
<evidence type="ECO:0000256" key="4">
    <source>
        <dbReference type="ARBA" id="ARBA00023172"/>
    </source>
</evidence>
<dbReference type="GO" id="GO:0015074">
    <property type="term" value="P:DNA integration"/>
    <property type="evidence" value="ECO:0007669"/>
    <property type="project" value="UniProtKB-KW"/>
</dbReference>
<dbReference type="PROSITE" id="PS51898">
    <property type="entry name" value="TYR_RECOMBINASE"/>
    <property type="match status" value="1"/>
</dbReference>
<feature type="domain" description="Tyr recombinase" evidence="5">
    <location>
        <begin position="158"/>
        <end position="347"/>
    </location>
</feature>
<sequence>MASYKKTKNGWSVRVSKRTGDDLKQIYKSGFNTKAEARKYVSDIESTNLDQTNMTFPQYFEHWHKTYKENKLATSTYRKYIHVTNILKNYFPYTKLRNMTRLDYQLFINKYGNTHSKEMMQEINIYVRACVKSAVFDGLILKDFTYGVELAFDKNKTRYIDYLNVEEIKKIINAASNKMDPRYTTKYMILTAIYTGARLGEIAALTWNDIDFIHKTISINKSYSYVQKKLKETKNQSSTRIIAANDDLLHILKELRVNNNTMVFINNQYTIPSSNAVNKKLRELLDQCDIHRQGFHFHSLRHSHVAYLLFQGIDIYAISKRLGHADLTTTTKKYAYLIDEYKAKSDKLIATKLQQLNN</sequence>
<evidence type="ECO:0000256" key="1">
    <source>
        <dbReference type="ARBA" id="ARBA00008857"/>
    </source>
</evidence>
<keyword evidence="7" id="KW-1185">Reference proteome</keyword>
<dbReference type="AlphaFoldDB" id="A0A0R2CNG1"/>
<dbReference type="OrthoDB" id="9803188at2"/>
<dbReference type="SUPFAM" id="SSF56349">
    <property type="entry name" value="DNA breaking-rejoining enzymes"/>
    <property type="match status" value="1"/>
</dbReference>
<keyword evidence="3" id="KW-0238">DNA-binding</keyword>
<evidence type="ECO:0000313" key="6">
    <source>
        <dbReference type="EMBL" id="KRM91460.1"/>
    </source>
</evidence>
<dbReference type="InterPro" id="IPR010998">
    <property type="entry name" value="Integrase_recombinase_N"/>
</dbReference>
<keyword evidence="2" id="KW-0229">DNA integration</keyword>
<dbReference type="PANTHER" id="PTHR30349:SF64">
    <property type="entry name" value="PROPHAGE INTEGRASE INTD-RELATED"/>
    <property type="match status" value="1"/>
</dbReference>
<organism evidence="6 7">
    <name type="scientific">Liquorilactobacillus cacaonum DSM 21116</name>
    <dbReference type="NCBI Taxonomy" id="1423729"/>
    <lineage>
        <taxon>Bacteria</taxon>
        <taxon>Bacillati</taxon>
        <taxon>Bacillota</taxon>
        <taxon>Bacilli</taxon>
        <taxon>Lactobacillales</taxon>
        <taxon>Lactobacillaceae</taxon>
        <taxon>Liquorilactobacillus</taxon>
    </lineage>
</organism>
<dbReference type="STRING" id="1423729.FC80_GL000426"/>
<dbReference type="Pfam" id="PF14659">
    <property type="entry name" value="Phage_int_SAM_3"/>
    <property type="match status" value="1"/>
</dbReference>
<keyword evidence="4" id="KW-0233">DNA recombination</keyword>
<evidence type="ECO:0000313" key="7">
    <source>
        <dbReference type="Proteomes" id="UP000051131"/>
    </source>
</evidence>
<dbReference type="PANTHER" id="PTHR30349">
    <property type="entry name" value="PHAGE INTEGRASE-RELATED"/>
    <property type="match status" value="1"/>
</dbReference>
<gene>
    <name evidence="6" type="ORF">FC80_GL000426</name>
</gene>
<dbReference type="Gene3D" id="1.10.443.10">
    <property type="entry name" value="Intergrase catalytic core"/>
    <property type="match status" value="1"/>
</dbReference>
<dbReference type="PATRIC" id="fig|1423729.3.peg.429"/>
<comment type="similarity">
    <text evidence="1">Belongs to the 'phage' integrase family.</text>
</comment>
<dbReference type="InterPro" id="IPR013762">
    <property type="entry name" value="Integrase-like_cat_sf"/>
</dbReference>
<dbReference type="Proteomes" id="UP000051131">
    <property type="component" value="Unassembled WGS sequence"/>
</dbReference>
<dbReference type="InterPro" id="IPR011010">
    <property type="entry name" value="DNA_brk_join_enz"/>
</dbReference>
<evidence type="ECO:0000256" key="2">
    <source>
        <dbReference type="ARBA" id="ARBA00022908"/>
    </source>
</evidence>
<dbReference type="InterPro" id="IPR050090">
    <property type="entry name" value="Tyrosine_recombinase_XerCD"/>
</dbReference>
<dbReference type="Pfam" id="PF00589">
    <property type="entry name" value="Phage_integrase"/>
    <property type="match status" value="1"/>
</dbReference>
<accession>A0A0R2CNG1</accession>
<dbReference type="RefSeq" id="WP_057828704.1">
    <property type="nucleotide sequence ID" value="NZ_AYZE01000010.1"/>
</dbReference>
<reference evidence="6 7" key="1">
    <citation type="journal article" date="2015" name="Genome Announc.">
        <title>Expanding the biotechnology potential of lactobacilli through comparative genomics of 213 strains and associated genera.</title>
        <authorList>
            <person name="Sun Z."/>
            <person name="Harris H.M."/>
            <person name="McCann A."/>
            <person name="Guo C."/>
            <person name="Argimon S."/>
            <person name="Zhang W."/>
            <person name="Yang X."/>
            <person name="Jeffery I.B."/>
            <person name="Cooney J.C."/>
            <person name="Kagawa T.F."/>
            <person name="Liu W."/>
            <person name="Song Y."/>
            <person name="Salvetti E."/>
            <person name="Wrobel A."/>
            <person name="Rasinkangas P."/>
            <person name="Parkhill J."/>
            <person name="Rea M.C."/>
            <person name="O'Sullivan O."/>
            <person name="Ritari J."/>
            <person name="Douillard F.P."/>
            <person name="Paul Ross R."/>
            <person name="Yang R."/>
            <person name="Briner A.E."/>
            <person name="Felis G.E."/>
            <person name="de Vos W.M."/>
            <person name="Barrangou R."/>
            <person name="Klaenhammer T.R."/>
            <person name="Caufield P.W."/>
            <person name="Cui Y."/>
            <person name="Zhang H."/>
            <person name="O'Toole P.W."/>
        </authorList>
    </citation>
    <scope>NUCLEOTIDE SEQUENCE [LARGE SCALE GENOMIC DNA]</scope>
    <source>
        <strain evidence="6 7">DSM 21116</strain>
    </source>
</reference>
<dbReference type="Gene3D" id="1.10.150.130">
    <property type="match status" value="1"/>
</dbReference>
<dbReference type="EMBL" id="AYZE01000010">
    <property type="protein sequence ID" value="KRM91460.1"/>
    <property type="molecule type" value="Genomic_DNA"/>
</dbReference>
<dbReference type="InterPro" id="IPR004107">
    <property type="entry name" value="Integrase_SAM-like_N"/>
</dbReference>
<dbReference type="CDD" id="cd01189">
    <property type="entry name" value="INT_ICEBs1_C_like"/>
    <property type="match status" value="1"/>
</dbReference>
<proteinExistence type="inferred from homology"/>
<comment type="caution">
    <text evidence="6">The sequence shown here is derived from an EMBL/GenBank/DDBJ whole genome shotgun (WGS) entry which is preliminary data.</text>
</comment>